<protein>
    <submittedName>
        <fullName evidence="2">Tripartite tricarboxylate transporter substrate binding protein</fullName>
    </submittedName>
</protein>
<gene>
    <name evidence="2" type="ORF">DVH29_05845</name>
</gene>
<comment type="similarity">
    <text evidence="1">Belongs to the UPF0065 (bug) family.</text>
</comment>
<dbReference type="Gene3D" id="3.40.190.10">
    <property type="entry name" value="Periplasmic binding protein-like II"/>
    <property type="match status" value="1"/>
</dbReference>
<dbReference type="PIRSF" id="PIRSF017082">
    <property type="entry name" value="YflP"/>
    <property type="match status" value="1"/>
</dbReference>
<accession>A0A369W530</accession>
<organism evidence="2 3">
    <name type="scientific">Pelagibacterium lacus</name>
    <dbReference type="NCBI Taxonomy" id="2282655"/>
    <lineage>
        <taxon>Bacteria</taxon>
        <taxon>Pseudomonadati</taxon>
        <taxon>Pseudomonadota</taxon>
        <taxon>Alphaproteobacteria</taxon>
        <taxon>Hyphomicrobiales</taxon>
        <taxon>Devosiaceae</taxon>
        <taxon>Pelagibacterium</taxon>
    </lineage>
</organism>
<dbReference type="AlphaFoldDB" id="A0A369W530"/>
<evidence type="ECO:0000256" key="1">
    <source>
        <dbReference type="ARBA" id="ARBA00006987"/>
    </source>
</evidence>
<evidence type="ECO:0000313" key="3">
    <source>
        <dbReference type="Proteomes" id="UP000253759"/>
    </source>
</evidence>
<proteinExistence type="inferred from homology"/>
<dbReference type="InterPro" id="IPR005064">
    <property type="entry name" value="BUG"/>
</dbReference>
<name>A0A369W530_9HYPH</name>
<reference evidence="3" key="1">
    <citation type="submission" date="2018-07" db="EMBL/GenBank/DDBJ databases">
        <authorList>
            <person name="Liu B.-T."/>
            <person name="Du Z."/>
        </authorList>
    </citation>
    <scope>NUCLEOTIDE SEQUENCE [LARGE SCALE GENOMIC DNA]</scope>
    <source>
        <strain evidence="3">XYN52</strain>
    </source>
</reference>
<dbReference type="SUPFAM" id="SSF53850">
    <property type="entry name" value="Periplasmic binding protein-like II"/>
    <property type="match status" value="1"/>
</dbReference>
<dbReference type="Gene3D" id="3.40.190.150">
    <property type="entry name" value="Bordetella uptake gene, domain 1"/>
    <property type="match status" value="1"/>
</dbReference>
<sequence>MFSSIRIIQSRIKQEKHIIGGVQMAFPIRFGVLGLGAALLLASGVQAQDFPTKPITLIVPFEASGSAPNTLARHLADRMQAAWGQPVLVENRPGAAGQVAAQYVAGSAPDGHTLMMGSVATHVLGRAMREMEVDTLTAFEGISLFGYTPMLISANDDVGIDSIEDLVARAKEAPNTITYMSVGVGSAAHLAAELLQSVTGIEIIHVPYQGVAQATLDLVSGEVNIGFSNIINMVQFIEEGDVVPLAVTDVERSPILPDTIAIAELYPEATVELWWGLFAPAGTPAEVVDMLSEQVNAMVVEPDLVEEFALGGATLRGSGPQELEDIVMADFEKWSRIISEAGIE</sequence>
<evidence type="ECO:0000313" key="2">
    <source>
        <dbReference type="EMBL" id="RDE09678.1"/>
    </source>
</evidence>
<keyword evidence="3" id="KW-1185">Reference proteome</keyword>
<dbReference type="PANTHER" id="PTHR42928:SF5">
    <property type="entry name" value="BLR1237 PROTEIN"/>
    <property type="match status" value="1"/>
</dbReference>
<dbReference type="PANTHER" id="PTHR42928">
    <property type="entry name" value="TRICARBOXYLATE-BINDING PROTEIN"/>
    <property type="match status" value="1"/>
</dbReference>
<dbReference type="EMBL" id="QQNH01000005">
    <property type="protein sequence ID" value="RDE09678.1"/>
    <property type="molecule type" value="Genomic_DNA"/>
</dbReference>
<comment type="caution">
    <text evidence="2">The sequence shown here is derived from an EMBL/GenBank/DDBJ whole genome shotgun (WGS) entry which is preliminary data.</text>
</comment>
<dbReference type="Pfam" id="PF03401">
    <property type="entry name" value="TctC"/>
    <property type="match status" value="1"/>
</dbReference>
<dbReference type="InterPro" id="IPR042100">
    <property type="entry name" value="Bug_dom1"/>
</dbReference>
<dbReference type="Proteomes" id="UP000253759">
    <property type="component" value="Unassembled WGS sequence"/>
</dbReference>